<keyword evidence="2" id="KW-1185">Reference proteome</keyword>
<protein>
    <submittedName>
        <fullName evidence="1">Uncharacterized protein</fullName>
    </submittedName>
</protein>
<proteinExistence type="predicted"/>
<evidence type="ECO:0000313" key="1">
    <source>
        <dbReference type="EMBL" id="ALX50453.1"/>
    </source>
</evidence>
<dbReference type="RefSeq" id="WP_068447989.1">
    <property type="nucleotide sequence ID" value="NZ_CP013862.1"/>
</dbReference>
<reference evidence="1 2" key="1">
    <citation type="submission" date="2016-01" db="EMBL/GenBank/DDBJ databases">
        <title>Complete genome sequence of strain Lentibacillus amyloliquefaciens LAM0015T isolated from saline sediment.</title>
        <authorList>
            <person name="Wang J.-L."/>
            <person name="He M.-X."/>
        </authorList>
    </citation>
    <scope>NUCLEOTIDE SEQUENCE [LARGE SCALE GENOMIC DNA]</scope>
    <source>
        <strain evidence="1 2">LAM0015</strain>
    </source>
</reference>
<dbReference type="STRING" id="1472767.AOX59_18825"/>
<dbReference type="AlphaFoldDB" id="A0A0U4FXH2"/>
<evidence type="ECO:0000313" key="2">
    <source>
        <dbReference type="Proteomes" id="UP000050331"/>
    </source>
</evidence>
<accession>A0A0U4FXH2</accession>
<gene>
    <name evidence="1" type="ORF">AOX59_18825</name>
</gene>
<dbReference type="KEGG" id="lao:AOX59_18825"/>
<sequence>MTKQELIDFYQKEYQEHFIMAENHLQDMIDSADEVEADYSEKHWTYHRTIASMCEQFVKYLKELE</sequence>
<dbReference type="EMBL" id="CP013862">
    <property type="protein sequence ID" value="ALX50453.1"/>
    <property type="molecule type" value="Genomic_DNA"/>
</dbReference>
<organism evidence="1 2">
    <name type="scientific">Lentibacillus amyloliquefaciens</name>
    <dbReference type="NCBI Taxonomy" id="1472767"/>
    <lineage>
        <taxon>Bacteria</taxon>
        <taxon>Bacillati</taxon>
        <taxon>Bacillota</taxon>
        <taxon>Bacilli</taxon>
        <taxon>Bacillales</taxon>
        <taxon>Bacillaceae</taxon>
        <taxon>Lentibacillus</taxon>
    </lineage>
</organism>
<name>A0A0U4FXH2_9BACI</name>
<dbReference type="Proteomes" id="UP000050331">
    <property type="component" value="Chromosome"/>
</dbReference>
<dbReference type="OrthoDB" id="9972011at2"/>